<sequence length="113" mass="13175">MYSSQIRGSTSQTNIKKLQVFLTNVVNASWFVRRKVLHGDLKIDPVLEFIKKNYTRFFNKILQIRNELLQRPVYDPALLSSRKRPRTAMDAVFGNFPSVKRRKIKPIPTNQGV</sequence>
<protein>
    <submittedName>
        <fullName evidence="1">Uncharacterized protein</fullName>
    </submittedName>
</protein>
<accession>A0A4Y2VR72</accession>
<evidence type="ECO:0000313" key="1">
    <source>
        <dbReference type="EMBL" id="GBO26726.1"/>
    </source>
</evidence>
<dbReference type="Proteomes" id="UP000499080">
    <property type="component" value="Unassembled WGS sequence"/>
</dbReference>
<dbReference type="EMBL" id="BGPR01049719">
    <property type="protein sequence ID" value="GBO26726.1"/>
    <property type="molecule type" value="Genomic_DNA"/>
</dbReference>
<organism evidence="1 2">
    <name type="scientific">Araneus ventricosus</name>
    <name type="common">Orbweaver spider</name>
    <name type="synonym">Epeira ventricosa</name>
    <dbReference type="NCBI Taxonomy" id="182803"/>
    <lineage>
        <taxon>Eukaryota</taxon>
        <taxon>Metazoa</taxon>
        <taxon>Ecdysozoa</taxon>
        <taxon>Arthropoda</taxon>
        <taxon>Chelicerata</taxon>
        <taxon>Arachnida</taxon>
        <taxon>Araneae</taxon>
        <taxon>Araneomorphae</taxon>
        <taxon>Entelegynae</taxon>
        <taxon>Araneoidea</taxon>
        <taxon>Araneidae</taxon>
        <taxon>Araneus</taxon>
    </lineage>
</organism>
<evidence type="ECO:0000313" key="2">
    <source>
        <dbReference type="Proteomes" id="UP000499080"/>
    </source>
</evidence>
<proteinExistence type="predicted"/>
<reference evidence="1 2" key="1">
    <citation type="journal article" date="2019" name="Sci. Rep.">
        <title>Orb-weaving spider Araneus ventricosus genome elucidates the spidroin gene catalogue.</title>
        <authorList>
            <person name="Kono N."/>
            <person name="Nakamura H."/>
            <person name="Ohtoshi R."/>
            <person name="Moran D.A.P."/>
            <person name="Shinohara A."/>
            <person name="Yoshida Y."/>
            <person name="Fujiwara M."/>
            <person name="Mori M."/>
            <person name="Tomita M."/>
            <person name="Arakawa K."/>
        </authorList>
    </citation>
    <scope>NUCLEOTIDE SEQUENCE [LARGE SCALE GENOMIC DNA]</scope>
</reference>
<gene>
    <name evidence="1" type="ORF">AVEN_127691_1</name>
</gene>
<dbReference type="AlphaFoldDB" id="A0A4Y2VR72"/>
<dbReference type="OrthoDB" id="6432094at2759"/>
<name>A0A4Y2VR72_ARAVE</name>
<keyword evidence="2" id="KW-1185">Reference proteome</keyword>
<comment type="caution">
    <text evidence="1">The sequence shown here is derived from an EMBL/GenBank/DDBJ whole genome shotgun (WGS) entry which is preliminary data.</text>
</comment>